<reference evidence="2 3" key="1">
    <citation type="submission" date="2016-11" db="EMBL/GenBank/DDBJ databases">
        <authorList>
            <person name="Jaros S."/>
            <person name="Januszkiewicz K."/>
            <person name="Wedrychowicz H."/>
        </authorList>
    </citation>
    <scope>NUCLEOTIDE SEQUENCE [LARGE SCALE GENOMIC DNA]</scope>
    <source>
        <strain evidence="2 3">DSM 29589</strain>
    </source>
</reference>
<sequence length="96" mass="10029">MPQCPHYMTDIHEEARVCPSCGAKKGVLGAGFTGRVLKARAGIVTAIGLLPLLVGLGFLVTGDVIGFMLLAGLAAIPFAIAAGIFVASEGREKWYR</sequence>
<name>A0A1M7FT25_9RHOB</name>
<dbReference type="Proteomes" id="UP000183974">
    <property type="component" value="Unassembled WGS sequence"/>
</dbReference>
<evidence type="ECO:0000313" key="3">
    <source>
        <dbReference type="Proteomes" id="UP000183974"/>
    </source>
</evidence>
<dbReference type="EMBL" id="FRBR01000009">
    <property type="protein sequence ID" value="SHM06819.1"/>
    <property type="molecule type" value="Genomic_DNA"/>
</dbReference>
<dbReference type="AlphaFoldDB" id="A0A1M7FT25"/>
<evidence type="ECO:0000313" key="2">
    <source>
        <dbReference type="EMBL" id="SHM06819.1"/>
    </source>
</evidence>
<proteinExistence type="predicted"/>
<keyword evidence="3" id="KW-1185">Reference proteome</keyword>
<organism evidence="2 3">
    <name type="scientific">Roseovarius pacificus</name>
    <dbReference type="NCBI Taxonomy" id="337701"/>
    <lineage>
        <taxon>Bacteria</taxon>
        <taxon>Pseudomonadati</taxon>
        <taxon>Pseudomonadota</taxon>
        <taxon>Alphaproteobacteria</taxon>
        <taxon>Rhodobacterales</taxon>
        <taxon>Roseobacteraceae</taxon>
        <taxon>Roseovarius</taxon>
    </lineage>
</organism>
<keyword evidence="1" id="KW-0812">Transmembrane</keyword>
<feature type="transmembrane region" description="Helical" evidence="1">
    <location>
        <begin position="41"/>
        <end position="59"/>
    </location>
</feature>
<dbReference type="STRING" id="337701.SAMN05444398_109103"/>
<gene>
    <name evidence="2" type="ORF">SAMN05444398_109103</name>
</gene>
<keyword evidence="1" id="KW-1133">Transmembrane helix</keyword>
<feature type="transmembrane region" description="Helical" evidence="1">
    <location>
        <begin position="65"/>
        <end position="87"/>
    </location>
</feature>
<protein>
    <submittedName>
        <fullName evidence="2">Uncharacterized protein</fullName>
    </submittedName>
</protein>
<keyword evidence="1" id="KW-0472">Membrane</keyword>
<accession>A0A1M7FT25</accession>
<evidence type="ECO:0000256" key="1">
    <source>
        <dbReference type="SAM" id="Phobius"/>
    </source>
</evidence>